<evidence type="ECO:0000256" key="1">
    <source>
        <dbReference type="ARBA" id="ARBA00007946"/>
    </source>
</evidence>
<evidence type="ECO:0008006" key="5">
    <source>
        <dbReference type="Google" id="ProtNLM"/>
    </source>
</evidence>
<reference evidence="3" key="1">
    <citation type="submission" date="2021-03" db="EMBL/GenBank/DDBJ databases">
        <authorList>
            <person name="Tagirdzhanova G."/>
        </authorList>
    </citation>
    <scope>NUCLEOTIDE SEQUENCE</scope>
</reference>
<protein>
    <recommendedName>
        <fullName evidence="5">Trichodiene synthase</fullName>
    </recommendedName>
</protein>
<keyword evidence="2" id="KW-0456">Lyase</keyword>
<proteinExistence type="inferred from homology"/>
<dbReference type="OrthoDB" id="2998174at2759"/>
<dbReference type="Proteomes" id="UP000664521">
    <property type="component" value="Unassembled WGS sequence"/>
</dbReference>
<accession>A0A8H3GB34</accession>
<evidence type="ECO:0000313" key="3">
    <source>
        <dbReference type="EMBL" id="CAF9936396.1"/>
    </source>
</evidence>
<dbReference type="GO" id="GO:0016838">
    <property type="term" value="F:carbon-oxygen lyase activity, acting on phosphates"/>
    <property type="evidence" value="ECO:0007669"/>
    <property type="project" value="InterPro"/>
</dbReference>
<sequence>MEGDAFPIDLYVESLVLLLRSVKHEDNNHTRSEHQTSLQRIYAESAQHFLREIQQGELDVSLGYFEPVLASIVAYVASSYPYIPADITTDIAIFFTYTAVLDDDTSEESQPSMETFFEDLIYAKEQKHPWWRLMNRQLLKTVKHYGSFCAFNIVRSAFDYIAKTELTSGAVVFQACWIERHNFHGFPGSHDFPLFLRGLGGIGHGVAGTLFPARHFDEQVLFPEIVSAIPTINNLVIFINDLMSFYKEFDEPRDQVGLVRNYCVVEGITLHQALEKLAHDAIRVCKELFSVFEGRDPQVKATVNAWLQGYITWHLCDHRYRLKEILERAGGSPHGVEFMKYYEQARLVGGFNLEEWASPSISELVEQAREA</sequence>
<comment type="similarity">
    <text evidence="1">Belongs to the trichodiene synthase family.</text>
</comment>
<dbReference type="AlphaFoldDB" id="A0A8H3GB34"/>
<gene>
    <name evidence="3" type="ORF">HETSPECPRED_010320</name>
</gene>
<name>A0A8H3GB34_9LECA</name>
<comment type="caution">
    <text evidence="3">The sequence shown here is derived from an EMBL/GenBank/DDBJ whole genome shotgun (WGS) entry which is preliminary data.</text>
</comment>
<evidence type="ECO:0000256" key="2">
    <source>
        <dbReference type="ARBA" id="ARBA00023239"/>
    </source>
</evidence>
<dbReference type="InterPro" id="IPR008949">
    <property type="entry name" value="Isoprenoid_synthase_dom_sf"/>
</dbReference>
<evidence type="ECO:0000313" key="4">
    <source>
        <dbReference type="Proteomes" id="UP000664521"/>
    </source>
</evidence>
<dbReference type="Gene3D" id="1.10.600.10">
    <property type="entry name" value="Farnesyl Diphosphate Synthase"/>
    <property type="match status" value="1"/>
</dbReference>
<dbReference type="Pfam" id="PF06330">
    <property type="entry name" value="TRI5"/>
    <property type="match status" value="1"/>
</dbReference>
<keyword evidence="4" id="KW-1185">Reference proteome</keyword>
<dbReference type="SUPFAM" id="SSF48576">
    <property type="entry name" value="Terpenoid synthases"/>
    <property type="match status" value="1"/>
</dbReference>
<organism evidence="3 4">
    <name type="scientific">Heterodermia speciosa</name>
    <dbReference type="NCBI Taxonomy" id="116794"/>
    <lineage>
        <taxon>Eukaryota</taxon>
        <taxon>Fungi</taxon>
        <taxon>Dikarya</taxon>
        <taxon>Ascomycota</taxon>
        <taxon>Pezizomycotina</taxon>
        <taxon>Lecanoromycetes</taxon>
        <taxon>OSLEUM clade</taxon>
        <taxon>Lecanoromycetidae</taxon>
        <taxon>Caliciales</taxon>
        <taxon>Physciaceae</taxon>
        <taxon>Heterodermia</taxon>
    </lineage>
</organism>
<dbReference type="EMBL" id="CAJPDS010000091">
    <property type="protein sequence ID" value="CAF9936396.1"/>
    <property type="molecule type" value="Genomic_DNA"/>
</dbReference>
<dbReference type="InterPro" id="IPR024652">
    <property type="entry name" value="Trichodiene_synth"/>
</dbReference>